<keyword evidence="4 6" id="KW-0862">Zinc</keyword>
<evidence type="ECO:0000256" key="7">
    <source>
        <dbReference type="SAM" id="MobiDB-lite"/>
    </source>
</evidence>
<reference evidence="10" key="1">
    <citation type="journal article" date="2019" name="Int. J. Syst. Evol. Microbiol.">
        <title>The Global Catalogue of Microorganisms (GCM) 10K type strain sequencing project: providing services to taxonomists for standard genome sequencing and annotation.</title>
        <authorList>
            <consortium name="The Broad Institute Genomics Platform"/>
            <consortium name="The Broad Institute Genome Sequencing Center for Infectious Disease"/>
            <person name="Wu L."/>
            <person name="Ma J."/>
        </authorList>
    </citation>
    <scope>NUCLEOTIDE SEQUENCE [LARGE SCALE GENOMIC DNA]</scope>
    <source>
        <strain evidence="10">JCM 32304</strain>
    </source>
</reference>
<organism evidence="9 10">
    <name type="scientific">Shewanella saliphila</name>
    <dbReference type="NCBI Taxonomy" id="2282698"/>
    <lineage>
        <taxon>Bacteria</taxon>
        <taxon>Pseudomonadati</taxon>
        <taxon>Pseudomonadota</taxon>
        <taxon>Gammaproteobacteria</taxon>
        <taxon>Alteromonadales</taxon>
        <taxon>Shewanellaceae</taxon>
        <taxon>Shewanella</taxon>
    </lineage>
</organism>
<feature type="binding site" evidence="6">
    <location>
        <position position="118"/>
    </location>
    <ligand>
        <name>Zn(2+)</name>
        <dbReference type="ChEBI" id="CHEBI:29105"/>
        <note>catalytic</note>
    </ligand>
</feature>
<evidence type="ECO:0000256" key="5">
    <source>
        <dbReference type="ARBA" id="ARBA00048045"/>
    </source>
</evidence>
<keyword evidence="1 6" id="KW-0819">tRNA processing</keyword>
<dbReference type="Proteomes" id="UP000654367">
    <property type="component" value="Unassembled WGS sequence"/>
</dbReference>
<evidence type="ECO:0000256" key="6">
    <source>
        <dbReference type="HAMAP-Rule" id="MF_00972"/>
    </source>
</evidence>
<feature type="region of interest" description="Disordered" evidence="7">
    <location>
        <begin position="1"/>
        <end position="20"/>
    </location>
</feature>
<dbReference type="PANTHER" id="PTHR11079:SF202">
    <property type="entry name" value="TRNA-SPECIFIC ADENOSINE DEAMINASE"/>
    <property type="match status" value="1"/>
</dbReference>
<protein>
    <recommendedName>
        <fullName evidence="6">tRNA-specific adenosine deaminase</fullName>
        <ecNumber evidence="6">3.5.4.33</ecNumber>
    </recommendedName>
</protein>
<evidence type="ECO:0000313" key="10">
    <source>
        <dbReference type="Proteomes" id="UP000654367"/>
    </source>
</evidence>
<comment type="caution">
    <text evidence="9">The sequence shown here is derived from an EMBL/GenBank/DDBJ whole genome shotgun (WGS) entry which is preliminary data.</text>
</comment>
<dbReference type="PROSITE" id="PS51747">
    <property type="entry name" value="CYT_DCMP_DEAMINASES_2"/>
    <property type="match status" value="1"/>
</dbReference>
<keyword evidence="3 6" id="KW-0378">Hydrolase</keyword>
<accession>A0ABQ2Q501</accession>
<feature type="active site" description="Proton donor" evidence="6">
    <location>
        <position position="87"/>
    </location>
</feature>
<comment type="similarity">
    <text evidence="6">Belongs to the cytidine and deoxycytidylate deaminase family.</text>
</comment>
<dbReference type="HAMAP" id="MF_00972">
    <property type="entry name" value="tRNA_aden_deaminase"/>
    <property type="match status" value="1"/>
</dbReference>
<dbReference type="InterPro" id="IPR016193">
    <property type="entry name" value="Cytidine_deaminase-like"/>
</dbReference>
<evidence type="ECO:0000313" key="9">
    <source>
        <dbReference type="EMBL" id="GGP44871.1"/>
    </source>
</evidence>
<proteinExistence type="inferred from homology"/>
<dbReference type="InterPro" id="IPR028883">
    <property type="entry name" value="tRNA_aden_deaminase"/>
</dbReference>
<evidence type="ECO:0000256" key="3">
    <source>
        <dbReference type="ARBA" id="ARBA00022801"/>
    </source>
</evidence>
<sequence>MTDTPKAERPSDPWLHSNVDNDIKNTEIDRAQLAIDEKWMRVAMQLAEQAELKGEVPVGAVLVKDDVMIASGFNLSILNHDPTAHAEMECIRQAGKVLENYRMLGTTLYVTLEPCSMCAGAMVHSRIERVVYGAEDLKTGAAGSVINLLQHPAFNHQLAVSAGILADDCAAQLSAFFKRRRAEKKALKQLAKQQTD</sequence>
<evidence type="ECO:0000256" key="4">
    <source>
        <dbReference type="ARBA" id="ARBA00022833"/>
    </source>
</evidence>
<dbReference type="PANTHER" id="PTHR11079">
    <property type="entry name" value="CYTOSINE DEAMINASE FAMILY MEMBER"/>
    <property type="match status" value="1"/>
</dbReference>
<dbReference type="Pfam" id="PF00383">
    <property type="entry name" value="dCMP_cyt_deam_1"/>
    <property type="match status" value="1"/>
</dbReference>
<dbReference type="Gene3D" id="3.40.140.10">
    <property type="entry name" value="Cytidine Deaminase, domain 2"/>
    <property type="match status" value="1"/>
</dbReference>
<dbReference type="EMBL" id="BMQV01000006">
    <property type="protein sequence ID" value="GGP44871.1"/>
    <property type="molecule type" value="Genomic_DNA"/>
</dbReference>
<dbReference type="SUPFAM" id="SSF53927">
    <property type="entry name" value="Cytidine deaminase-like"/>
    <property type="match status" value="1"/>
</dbReference>
<keyword evidence="10" id="KW-1185">Reference proteome</keyword>
<evidence type="ECO:0000256" key="1">
    <source>
        <dbReference type="ARBA" id="ARBA00022694"/>
    </source>
</evidence>
<name>A0ABQ2Q501_9GAMM</name>
<evidence type="ECO:0000259" key="8">
    <source>
        <dbReference type="PROSITE" id="PS51747"/>
    </source>
</evidence>
<evidence type="ECO:0000256" key="2">
    <source>
        <dbReference type="ARBA" id="ARBA00022723"/>
    </source>
</evidence>
<dbReference type="EC" id="3.5.4.33" evidence="6"/>
<gene>
    <name evidence="6" type="primary">tadA</name>
    <name evidence="9" type="ORF">GCM10009409_09520</name>
</gene>
<dbReference type="CDD" id="cd01285">
    <property type="entry name" value="nucleoside_deaminase"/>
    <property type="match status" value="1"/>
</dbReference>
<comment type="cofactor">
    <cofactor evidence="6">
        <name>Zn(2+)</name>
        <dbReference type="ChEBI" id="CHEBI:29105"/>
    </cofactor>
    <text evidence="6">Binds 1 zinc ion per subunit.</text>
</comment>
<feature type="binding site" evidence="6">
    <location>
        <position position="115"/>
    </location>
    <ligand>
        <name>Zn(2+)</name>
        <dbReference type="ChEBI" id="CHEBI:29105"/>
        <note>catalytic</note>
    </ligand>
</feature>
<comment type="function">
    <text evidence="6">Catalyzes the deamination of adenosine to inosine at the wobble position 34 of tRNA(Arg2).</text>
</comment>
<comment type="subunit">
    <text evidence="6">Homodimer.</text>
</comment>
<keyword evidence="2 6" id="KW-0479">Metal-binding</keyword>
<dbReference type="NCBIfam" id="NF008113">
    <property type="entry name" value="PRK10860.1"/>
    <property type="match status" value="1"/>
</dbReference>
<feature type="binding site" evidence="6">
    <location>
        <position position="85"/>
    </location>
    <ligand>
        <name>Zn(2+)</name>
        <dbReference type="ChEBI" id="CHEBI:29105"/>
        <note>catalytic</note>
    </ligand>
</feature>
<feature type="compositionally biased region" description="Basic and acidic residues" evidence="7">
    <location>
        <begin position="1"/>
        <end position="11"/>
    </location>
</feature>
<feature type="domain" description="CMP/dCMP-type deaminase" evidence="8">
    <location>
        <begin position="34"/>
        <end position="145"/>
    </location>
</feature>
<comment type="catalytic activity">
    <reaction evidence="5 6">
        <text>adenosine(34) in tRNA + H2O + H(+) = inosine(34) in tRNA + NH4(+)</text>
        <dbReference type="Rhea" id="RHEA:43168"/>
        <dbReference type="Rhea" id="RHEA-COMP:10373"/>
        <dbReference type="Rhea" id="RHEA-COMP:10374"/>
        <dbReference type="ChEBI" id="CHEBI:15377"/>
        <dbReference type="ChEBI" id="CHEBI:15378"/>
        <dbReference type="ChEBI" id="CHEBI:28938"/>
        <dbReference type="ChEBI" id="CHEBI:74411"/>
        <dbReference type="ChEBI" id="CHEBI:82852"/>
        <dbReference type="EC" id="3.5.4.33"/>
    </reaction>
</comment>
<dbReference type="InterPro" id="IPR002125">
    <property type="entry name" value="CMP_dCMP_dom"/>
</dbReference>